<evidence type="ECO:0000313" key="2">
    <source>
        <dbReference type="Proteomes" id="UP001595851"/>
    </source>
</evidence>
<dbReference type="Proteomes" id="UP001595851">
    <property type="component" value="Unassembled WGS sequence"/>
</dbReference>
<keyword evidence="2" id="KW-1185">Reference proteome</keyword>
<proteinExistence type="predicted"/>
<sequence>MPDLYPNDLTVRIRQLERDVEELKALLRARQPTTAASQGWLLSNMSIPSVSAGTCHIGCTGGDVFSVNAAGKIKRMFEQAPAIDNQANFISGDIGGTPNATQYNNLRADAVATRAYVFSVVTLLRGAGFINT</sequence>
<name>A0ABV8G0B6_9ACTN</name>
<reference evidence="2" key="1">
    <citation type="journal article" date="2019" name="Int. J. Syst. Evol. Microbiol.">
        <title>The Global Catalogue of Microorganisms (GCM) 10K type strain sequencing project: providing services to taxonomists for standard genome sequencing and annotation.</title>
        <authorList>
            <consortium name="The Broad Institute Genomics Platform"/>
            <consortium name="The Broad Institute Genome Sequencing Center for Infectious Disease"/>
            <person name="Wu L."/>
            <person name="Ma J."/>
        </authorList>
    </citation>
    <scope>NUCLEOTIDE SEQUENCE [LARGE SCALE GENOMIC DNA]</scope>
    <source>
        <strain evidence="2">TBRC 1276</strain>
    </source>
</reference>
<accession>A0ABV8G0B6</accession>
<evidence type="ECO:0000313" key="1">
    <source>
        <dbReference type="EMBL" id="MFC4006655.1"/>
    </source>
</evidence>
<comment type="caution">
    <text evidence="1">The sequence shown here is derived from an EMBL/GenBank/DDBJ whole genome shotgun (WGS) entry which is preliminary data.</text>
</comment>
<organism evidence="1 2">
    <name type="scientific">Nonomuraea purpurea</name>
    <dbReference type="NCBI Taxonomy" id="1849276"/>
    <lineage>
        <taxon>Bacteria</taxon>
        <taxon>Bacillati</taxon>
        <taxon>Actinomycetota</taxon>
        <taxon>Actinomycetes</taxon>
        <taxon>Streptosporangiales</taxon>
        <taxon>Streptosporangiaceae</taxon>
        <taxon>Nonomuraea</taxon>
    </lineage>
</organism>
<dbReference type="EMBL" id="JBHSBI010000002">
    <property type="protein sequence ID" value="MFC4006655.1"/>
    <property type="molecule type" value="Genomic_DNA"/>
</dbReference>
<gene>
    <name evidence="1" type="ORF">ACFOY2_05445</name>
</gene>
<dbReference type="RefSeq" id="WP_379526794.1">
    <property type="nucleotide sequence ID" value="NZ_JBHSBI010000002.1"/>
</dbReference>
<protein>
    <submittedName>
        <fullName evidence="1">Uncharacterized protein</fullName>
    </submittedName>
</protein>